<accession>A0A176TDX9</accession>
<evidence type="ECO:0000313" key="2">
    <source>
        <dbReference type="Proteomes" id="UP000076923"/>
    </source>
</evidence>
<name>A0A176TDX9_9FLAO</name>
<protein>
    <submittedName>
        <fullName evidence="1">Uncharacterized protein</fullName>
    </submittedName>
</protein>
<dbReference type="Proteomes" id="UP000076923">
    <property type="component" value="Unassembled WGS sequence"/>
</dbReference>
<keyword evidence="2" id="KW-1185">Reference proteome</keyword>
<reference evidence="1 2" key="1">
    <citation type="submission" date="2016-02" db="EMBL/GenBank/DDBJ databases">
        <title>Draft genome sequence of Polaribacter atrinae KACC17473.</title>
        <authorList>
            <person name="Shin S.-K."/>
            <person name="Yi H."/>
        </authorList>
    </citation>
    <scope>NUCLEOTIDE SEQUENCE [LARGE SCALE GENOMIC DNA]</scope>
    <source>
        <strain evidence="1 2">KACC 17473</strain>
    </source>
</reference>
<evidence type="ECO:0000313" key="1">
    <source>
        <dbReference type="EMBL" id="OAD45733.1"/>
    </source>
</evidence>
<dbReference type="EMBL" id="LVWE01000010">
    <property type="protein sequence ID" value="OAD45733.1"/>
    <property type="molecule type" value="Genomic_DNA"/>
</dbReference>
<gene>
    <name evidence="1" type="ORF">LPB303_05450</name>
</gene>
<dbReference type="RefSeq" id="WP_068448693.1">
    <property type="nucleotide sequence ID" value="NZ_CANKUV010000001.1"/>
</dbReference>
<comment type="caution">
    <text evidence="1">The sequence shown here is derived from an EMBL/GenBank/DDBJ whole genome shotgun (WGS) entry which is preliminary data.</text>
</comment>
<sequence length="205" mass="23859">MYRQNKSHLTYQAEGRLSSYLSDIGDCDEFSSNSKSVFNRTMKMTECIHSLLEHIRANCISDNKNLLINNYLTIDKEVENQIQYNLTWTPFKSTKKISGFLKITFLTPDLTLCKTSNFKSDSIEGLTNLIIDLTTLTFANRTSNYEQNLYVVKTKDIEELSKDELNLLKSELVSYCDYNGLNLTFLYIKHKDNVGHYHKHFSNYE</sequence>
<dbReference type="STRING" id="1333662.LPB303_05450"/>
<organism evidence="1 2">
    <name type="scientific">Polaribacter atrinae</name>
    <dbReference type="NCBI Taxonomy" id="1333662"/>
    <lineage>
        <taxon>Bacteria</taxon>
        <taxon>Pseudomonadati</taxon>
        <taxon>Bacteroidota</taxon>
        <taxon>Flavobacteriia</taxon>
        <taxon>Flavobacteriales</taxon>
        <taxon>Flavobacteriaceae</taxon>
    </lineage>
</organism>
<dbReference type="AlphaFoldDB" id="A0A176TDX9"/>
<proteinExistence type="predicted"/>